<evidence type="ECO:0000256" key="4">
    <source>
        <dbReference type="ARBA" id="ARBA00022448"/>
    </source>
</evidence>
<evidence type="ECO:0000256" key="15">
    <source>
        <dbReference type="ARBA" id="ARBA00033342"/>
    </source>
</evidence>
<keyword evidence="7" id="KW-0653">Protein transport</keyword>
<dbReference type="GO" id="GO:0005886">
    <property type="term" value="C:plasma membrane"/>
    <property type="evidence" value="ECO:0007669"/>
    <property type="project" value="UniProtKB-SubCell"/>
</dbReference>
<dbReference type="GO" id="GO:0051205">
    <property type="term" value="P:protein insertion into membrane"/>
    <property type="evidence" value="ECO:0007669"/>
    <property type="project" value="TreeGrafter"/>
</dbReference>
<dbReference type="InterPro" id="IPR028055">
    <property type="entry name" value="YidC/Oxa/ALB_C"/>
</dbReference>
<comment type="subcellular location">
    <subcellularLocation>
        <location evidence="1">Cell membrane</location>
        <topology evidence="1">Multi-pass membrane protein</topology>
    </subcellularLocation>
    <subcellularLocation>
        <location evidence="16">Membrane</location>
        <topology evidence="16">Multi-pass membrane protein</topology>
    </subcellularLocation>
</comment>
<dbReference type="PANTHER" id="PTHR12428">
    <property type="entry name" value="OXA1"/>
    <property type="match status" value="1"/>
</dbReference>
<dbReference type="InterPro" id="IPR047196">
    <property type="entry name" value="YidC_ALB_C"/>
</dbReference>
<comment type="function">
    <text evidence="11">Required for the insertion and/or proper folding and/or complex formation of integral membrane proteins into the membrane. Involved in integration of membrane proteins that insert both dependently and independently of the Sec translocase complex, as well as at least some lipoproteins. Aids folding of multispanning membrane proteins.</text>
</comment>
<keyword evidence="6 16" id="KW-0812">Transmembrane</keyword>
<feature type="transmembrane region" description="Helical" evidence="18">
    <location>
        <begin position="201"/>
        <end position="222"/>
    </location>
</feature>
<dbReference type="Proteomes" id="UP000249340">
    <property type="component" value="Chromosome"/>
</dbReference>
<evidence type="ECO:0000256" key="12">
    <source>
        <dbReference type="ARBA" id="ARBA00026028"/>
    </source>
</evidence>
<protein>
    <recommendedName>
        <fullName evidence="3">Membrane protein insertase YidC</fullName>
    </recommendedName>
    <alternativeName>
        <fullName evidence="15">Foldase YidC</fullName>
    </alternativeName>
    <alternativeName>
        <fullName evidence="14">Membrane integrase YidC</fullName>
    </alternativeName>
    <alternativeName>
        <fullName evidence="13">Membrane protein YidC</fullName>
    </alternativeName>
</protein>
<evidence type="ECO:0000256" key="6">
    <source>
        <dbReference type="ARBA" id="ARBA00022692"/>
    </source>
</evidence>
<feature type="transmembrane region" description="Helical" evidence="18">
    <location>
        <begin position="148"/>
        <end position="166"/>
    </location>
</feature>
<dbReference type="InterPro" id="IPR001708">
    <property type="entry name" value="YidC/ALB3/OXA1/COX18"/>
</dbReference>
<comment type="similarity">
    <text evidence="2">Belongs to the OXA1/ALB3/YidC family. Type 1 subfamily.</text>
</comment>
<evidence type="ECO:0000256" key="14">
    <source>
        <dbReference type="ARBA" id="ARBA00033245"/>
    </source>
</evidence>
<evidence type="ECO:0000313" key="20">
    <source>
        <dbReference type="EMBL" id="AXI77714.1"/>
    </source>
</evidence>
<evidence type="ECO:0000256" key="10">
    <source>
        <dbReference type="ARBA" id="ARBA00023186"/>
    </source>
</evidence>
<dbReference type="GO" id="GO:0015031">
    <property type="term" value="P:protein transport"/>
    <property type="evidence" value="ECO:0007669"/>
    <property type="project" value="UniProtKB-KW"/>
</dbReference>
<dbReference type="EMBL" id="CP031264">
    <property type="protein sequence ID" value="AXI77714.1"/>
    <property type="molecule type" value="Genomic_DNA"/>
</dbReference>
<dbReference type="PANTHER" id="PTHR12428:SF65">
    <property type="entry name" value="CYTOCHROME C OXIDASE ASSEMBLY PROTEIN COX18, MITOCHONDRIAL"/>
    <property type="match status" value="1"/>
</dbReference>
<evidence type="ECO:0000256" key="16">
    <source>
        <dbReference type="RuleBase" id="RU003945"/>
    </source>
</evidence>
<accession>A0A345SVF9</accession>
<evidence type="ECO:0000256" key="17">
    <source>
        <dbReference type="SAM" id="MobiDB-lite"/>
    </source>
</evidence>
<proteinExistence type="inferred from homology"/>
<feature type="domain" description="Membrane insertase YidC/Oxa/ALB C-terminal" evidence="19">
    <location>
        <begin position="29"/>
        <end position="235"/>
    </location>
</feature>
<dbReference type="NCBIfam" id="TIGR03592">
    <property type="entry name" value="yidC_oxa1_cterm"/>
    <property type="match status" value="1"/>
</dbReference>
<dbReference type="OrthoDB" id="9780552at2"/>
<feature type="region of interest" description="Disordered" evidence="17">
    <location>
        <begin position="238"/>
        <end position="266"/>
    </location>
</feature>
<evidence type="ECO:0000256" key="7">
    <source>
        <dbReference type="ARBA" id="ARBA00022927"/>
    </source>
</evidence>
<evidence type="ECO:0000256" key="5">
    <source>
        <dbReference type="ARBA" id="ARBA00022475"/>
    </source>
</evidence>
<feature type="transmembrane region" description="Helical" evidence="18">
    <location>
        <begin position="20"/>
        <end position="42"/>
    </location>
</feature>
<dbReference type="CDD" id="cd20070">
    <property type="entry name" value="5TM_YidC_Alb3"/>
    <property type="match status" value="1"/>
</dbReference>
<keyword evidence="9 18" id="KW-0472">Membrane</keyword>
<evidence type="ECO:0000256" key="9">
    <source>
        <dbReference type="ARBA" id="ARBA00023136"/>
    </source>
</evidence>
<organism evidence="20 21">
    <name type="scientific">Peterkaempfera bronchialis</name>
    <dbReference type="NCBI Taxonomy" id="2126346"/>
    <lineage>
        <taxon>Bacteria</taxon>
        <taxon>Bacillati</taxon>
        <taxon>Actinomycetota</taxon>
        <taxon>Actinomycetes</taxon>
        <taxon>Kitasatosporales</taxon>
        <taxon>Streptomycetaceae</taxon>
        <taxon>Peterkaempfera</taxon>
    </lineage>
</organism>
<evidence type="ECO:0000259" key="19">
    <source>
        <dbReference type="Pfam" id="PF02096"/>
    </source>
</evidence>
<keyword evidence="8 18" id="KW-1133">Transmembrane helix</keyword>
<feature type="transmembrane region" description="Helical" evidence="18">
    <location>
        <begin position="93"/>
        <end position="113"/>
    </location>
</feature>
<dbReference type="AlphaFoldDB" id="A0A345SVF9"/>
<dbReference type="KEGG" id="stri:C7M71_009990"/>
<dbReference type="Pfam" id="PF02096">
    <property type="entry name" value="60KD_IMP"/>
    <property type="match status" value="1"/>
</dbReference>
<evidence type="ECO:0000256" key="18">
    <source>
        <dbReference type="SAM" id="Phobius"/>
    </source>
</evidence>
<gene>
    <name evidence="20" type="primary">yidC</name>
    <name evidence="20" type="ORF">C7M71_009990</name>
</gene>
<sequence>MSIFSILDPAVGLAHNAVAGLAHAVPTAAAIVIFTVCVRLLLHPLARAAARGEKSRARLAPQITEIRRRHGRDPERLQQALAELYRKENASPLAGCLPMVLQLPFFSVMYRLFTHPTAAGAPDDLLHHTLFGVPLGSHVTAAHGPQQLLVFLTLYAALAAVAAVSFRRARRTAKTAPTPTPATPHATPHDPTAQVAALAPYLSFGTVLFAALVPLAAGLYLLTTTAWTVTERALLHRATHHPHPSPATTPAATTPAATTPAATTTT</sequence>
<evidence type="ECO:0000256" key="1">
    <source>
        <dbReference type="ARBA" id="ARBA00004651"/>
    </source>
</evidence>
<keyword evidence="5" id="KW-1003">Cell membrane</keyword>
<feature type="compositionally biased region" description="Low complexity" evidence="17">
    <location>
        <begin position="246"/>
        <end position="266"/>
    </location>
</feature>
<evidence type="ECO:0000256" key="3">
    <source>
        <dbReference type="ARBA" id="ARBA00015325"/>
    </source>
</evidence>
<keyword evidence="21" id="KW-1185">Reference proteome</keyword>
<dbReference type="RefSeq" id="WP_114914297.1">
    <property type="nucleotide sequence ID" value="NZ_CP031264.1"/>
</dbReference>
<evidence type="ECO:0000256" key="2">
    <source>
        <dbReference type="ARBA" id="ARBA00010527"/>
    </source>
</evidence>
<evidence type="ECO:0000256" key="11">
    <source>
        <dbReference type="ARBA" id="ARBA00025034"/>
    </source>
</evidence>
<evidence type="ECO:0000256" key="8">
    <source>
        <dbReference type="ARBA" id="ARBA00022989"/>
    </source>
</evidence>
<evidence type="ECO:0000256" key="13">
    <source>
        <dbReference type="ARBA" id="ARBA00031538"/>
    </source>
</evidence>
<keyword evidence="4" id="KW-0813">Transport</keyword>
<dbReference type="GO" id="GO:0032977">
    <property type="term" value="F:membrane insertase activity"/>
    <property type="evidence" value="ECO:0007669"/>
    <property type="project" value="InterPro"/>
</dbReference>
<reference evidence="21" key="1">
    <citation type="submission" date="2018-07" db="EMBL/GenBank/DDBJ databases">
        <title>Streptacidiphilus bronchialis DSM 106435 chromosome.</title>
        <authorList>
            <person name="Batra D."/>
            <person name="Gulvik C.A."/>
        </authorList>
    </citation>
    <scope>NUCLEOTIDE SEQUENCE [LARGE SCALE GENOMIC DNA]</scope>
    <source>
        <strain evidence="21">DSM 106435</strain>
    </source>
</reference>
<name>A0A345SVF9_9ACTN</name>
<evidence type="ECO:0000313" key="21">
    <source>
        <dbReference type="Proteomes" id="UP000249340"/>
    </source>
</evidence>
<keyword evidence="10" id="KW-0143">Chaperone</keyword>
<comment type="subunit">
    <text evidence="12">Interacts with the Sec translocase complex via SecD. Specifically interacts with transmembrane segments of nascent integral membrane proteins during membrane integration.</text>
</comment>